<dbReference type="AlphaFoldDB" id="A0A7D9LJJ3"/>
<name>A0A7D9LJJ3_PARCT</name>
<sequence length="65" mass="7473">NMSANKLALVVSRHLACDFFPFIKQIDFLFWILFYTYAVQSCSLIACQLSLLLFALDNFVLKPPI</sequence>
<comment type="caution">
    <text evidence="1">The sequence shown here is derived from an EMBL/GenBank/DDBJ whole genome shotgun (WGS) entry which is preliminary data.</text>
</comment>
<gene>
    <name evidence="1" type="ORF">PACLA_8A018655</name>
</gene>
<keyword evidence="2" id="KW-1185">Reference proteome</keyword>
<dbReference type="EMBL" id="CACRXK020020515">
    <property type="protein sequence ID" value="CAB4034892.1"/>
    <property type="molecule type" value="Genomic_DNA"/>
</dbReference>
<dbReference type="Proteomes" id="UP001152795">
    <property type="component" value="Unassembled WGS sequence"/>
</dbReference>
<feature type="non-terminal residue" evidence="1">
    <location>
        <position position="65"/>
    </location>
</feature>
<accession>A0A7D9LJJ3</accession>
<reference evidence="1" key="1">
    <citation type="submission" date="2020-04" db="EMBL/GenBank/DDBJ databases">
        <authorList>
            <person name="Alioto T."/>
            <person name="Alioto T."/>
            <person name="Gomez Garrido J."/>
        </authorList>
    </citation>
    <scope>NUCLEOTIDE SEQUENCE</scope>
    <source>
        <strain evidence="1">A484AB</strain>
    </source>
</reference>
<feature type="non-terminal residue" evidence="1">
    <location>
        <position position="1"/>
    </location>
</feature>
<evidence type="ECO:0000313" key="2">
    <source>
        <dbReference type="Proteomes" id="UP001152795"/>
    </source>
</evidence>
<proteinExistence type="predicted"/>
<evidence type="ECO:0000313" key="1">
    <source>
        <dbReference type="EMBL" id="CAB4034892.1"/>
    </source>
</evidence>
<organism evidence="1 2">
    <name type="scientific">Paramuricea clavata</name>
    <name type="common">Red gorgonian</name>
    <name type="synonym">Violescent sea-whip</name>
    <dbReference type="NCBI Taxonomy" id="317549"/>
    <lineage>
        <taxon>Eukaryota</taxon>
        <taxon>Metazoa</taxon>
        <taxon>Cnidaria</taxon>
        <taxon>Anthozoa</taxon>
        <taxon>Octocorallia</taxon>
        <taxon>Malacalcyonacea</taxon>
        <taxon>Plexauridae</taxon>
        <taxon>Paramuricea</taxon>
    </lineage>
</organism>
<protein>
    <submittedName>
        <fullName evidence="1">Uncharacterized protein</fullName>
    </submittedName>
</protein>